<comment type="caution">
    <text evidence="2">The sequence shown here is derived from an EMBL/GenBank/DDBJ whole genome shotgun (WGS) entry which is preliminary data.</text>
</comment>
<accession>A0A811QK30</accession>
<gene>
    <name evidence="2" type="ORF">NCGR_LOCUS39803</name>
</gene>
<proteinExistence type="predicted"/>
<keyword evidence="3" id="KW-1185">Reference proteome</keyword>
<dbReference type="EMBL" id="CAJGYO010000010">
    <property type="protein sequence ID" value="CAD6256295.1"/>
    <property type="molecule type" value="Genomic_DNA"/>
</dbReference>
<dbReference type="AlphaFoldDB" id="A0A811QK30"/>
<sequence>MDSTNWTRDIRRLTSTQKPFKTRDAYNMLALAPSLQDFHGQWIWGTKVPNKVKIFAWLYFKNRLNTKANLFDKNVMENSICGRCSHPLEDRRHVFFDCKLSKDVWLVLGLRFLPDATFGRMEGDCQQDPATFSTSNHLMATMGFKEQRHLPERKAASA</sequence>
<evidence type="ECO:0000313" key="2">
    <source>
        <dbReference type="EMBL" id="CAD6256295.1"/>
    </source>
</evidence>
<dbReference type="OrthoDB" id="690234at2759"/>
<name>A0A811QK30_9POAL</name>
<protein>
    <recommendedName>
        <fullName evidence="1">Reverse transcriptase zinc-binding domain-containing protein</fullName>
    </recommendedName>
</protein>
<evidence type="ECO:0000259" key="1">
    <source>
        <dbReference type="Pfam" id="PF13966"/>
    </source>
</evidence>
<evidence type="ECO:0000313" key="3">
    <source>
        <dbReference type="Proteomes" id="UP000604825"/>
    </source>
</evidence>
<dbReference type="InterPro" id="IPR026960">
    <property type="entry name" value="RVT-Znf"/>
</dbReference>
<organism evidence="2 3">
    <name type="scientific">Miscanthus lutarioriparius</name>
    <dbReference type="NCBI Taxonomy" id="422564"/>
    <lineage>
        <taxon>Eukaryota</taxon>
        <taxon>Viridiplantae</taxon>
        <taxon>Streptophyta</taxon>
        <taxon>Embryophyta</taxon>
        <taxon>Tracheophyta</taxon>
        <taxon>Spermatophyta</taxon>
        <taxon>Magnoliopsida</taxon>
        <taxon>Liliopsida</taxon>
        <taxon>Poales</taxon>
        <taxon>Poaceae</taxon>
        <taxon>PACMAD clade</taxon>
        <taxon>Panicoideae</taxon>
        <taxon>Andropogonodae</taxon>
        <taxon>Andropogoneae</taxon>
        <taxon>Saccharinae</taxon>
        <taxon>Miscanthus</taxon>
    </lineage>
</organism>
<feature type="domain" description="Reverse transcriptase zinc-binding" evidence="1">
    <location>
        <begin position="20"/>
        <end position="105"/>
    </location>
</feature>
<dbReference type="Pfam" id="PF13966">
    <property type="entry name" value="zf-RVT"/>
    <property type="match status" value="1"/>
</dbReference>
<dbReference type="Proteomes" id="UP000604825">
    <property type="component" value="Unassembled WGS sequence"/>
</dbReference>
<reference evidence="2" key="1">
    <citation type="submission" date="2020-10" db="EMBL/GenBank/DDBJ databases">
        <authorList>
            <person name="Han B."/>
            <person name="Lu T."/>
            <person name="Zhao Q."/>
            <person name="Huang X."/>
            <person name="Zhao Y."/>
        </authorList>
    </citation>
    <scope>NUCLEOTIDE SEQUENCE</scope>
</reference>